<dbReference type="AlphaFoldDB" id="A0A9Q0KLA7"/>
<sequence length="157" mass="17803">MILAISQNVTTVVDPEGKAYDMREIKIWLPRHIKVFVFSDWLSLAHRLRTLRLLPSLSGNVYEDGRLPIQENVSITVTPNGLPLDANPLFLGEYPINVVAVSCFHSKESQCHQQNAELYRVALIIQLLLLQNVSTKIFTELPNLSCYWVGDQGDKEL</sequence>
<gene>
    <name evidence="1" type="ORF">NE237_005857</name>
</gene>
<protein>
    <submittedName>
        <fullName evidence="1">Uncharacterized protein</fullName>
    </submittedName>
</protein>
<reference evidence="1" key="1">
    <citation type="journal article" date="2023" name="Plant J.">
        <title>The genome of the king protea, Protea cynaroides.</title>
        <authorList>
            <person name="Chang J."/>
            <person name="Duong T.A."/>
            <person name="Schoeman C."/>
            <person name="Ma X."/>
            <person name="Roodt D."/>
            <person name="Barker N."/>
            <person name="Li Z."/>
            <person name="Van de Peer Y."/>
            <person name="Mizrachi E."/>
        </authorList>
    </citation>
    <scope>NUCLEOTIDE SEQUENCE</scope>
    <source>
        <tissue evidence="1">Young leaves</tissue>
    </source>
</reference>
<accession>A0A9Q0KLA7</accession>
<evidence type="ECO:0000313" key="2">
    <source>
        <dbReference type="Proteomes" id="UP001141806"/>
    </source>
</evidence>
<comment type="caution">
    <text evidence="1">The sequence shown here is derived from an EMBL/GenBank/DDBJ whole genome shotgun (WGS) entry which is preliminary data.</text>
</comment>
<proteinExistence type="predicted"/>
<evidence type="ECO:0000313" key="1">
    <source>
        <dbReference type="EMBL" id="KAJ4972683.1"/>
    </source>
</evidence>
<name>A0A9Q0KLA7_9MAGN</name>
<dbReference type="Proteomes" id="UP001141806">
    <property type="component" value="Unassembled WGS sequence"/>
</dbReference>
<dbReference type="EMBL" id="JAMYWD010000004">
    <property type="protein sequence ID" value="KAJ4972683.1"/>
    <property type="molecule type" value="Genomic_DNA"/>
</dbReference>
<organism evidence="1 2">
    <name type="scientific">Protea cynaroides</name>
    <dbReference type="NCBI Taxonomy" id="273540"/>
    <lineage>
        <taxon>Eukaryota</taxon>
        <taxon>Viridiplantae</taxon>
        <taxon>Streptophyta</taxon>
        <taxon>Embryophyta</taxon>
        <taxon>Tracheophyta</taxon>
        <taxon>Spermatophyta</taxon>
        <taxon>Magnoliopsida</taxon>
        <taxon>Proteales</taxon>
        <taxon>Proteaceae</taxon>
        <taxon>Protea</taxon>
    </lineage>
</organism>
<keyword evidence="2" id="KW-1185">Reference proteome</keyword>